<gene>
    <name evidence="3" type="ORF">Ae201684_002465</name>
</gene>
<comment type="cofactor">
    <cofactor evidence="1">
        <name>Mg(2+)</name>
        <dbReference type="ChEBI" id="CHEBI:18420"/>
    </cofactor>
</comment>
<keyword evidence="1" id="KW-0067">ATP-binding</keyword>
<keyword evidence="1" id="KW-0227">DNA damage</keyword>
<comment type="catalytic activity">
    <reaction evidence="1">
        <text>ATP + H2O = ADP + phosphate + H(+)</text>
        <dbReference type="Rhea" id="RHEA:13065"/>
        <dbReference type="ChEBI" id="CHEBI:15377"/>
        <dbReference type="ChEBI" id="CHEBI:15378"/>
        <dbReference type="ChEBI" id="CHEBI:30616"/>
        <dbReference type="ChEBI" id="CHEBI:43474"/>
        <dbReference type="ChEBI" id="CHEBI:456216"/>
        <dbReference type="EC" id="5.6.2.3"/>
    </reaction>
</comment>
<sequence>MHNLAPSTVHEAKEAEEKGLPGFTEDLKLLLVDEMSMMNKQHLVRLDEALRARTKLDIPFGGINIVLAGDFFQMPPVGGKPMYTPLSVPNVDMKLDLFEDSGFSLWRSFTTVVVLDENVRFAKDPEWGKLVSLARKGEWTRDLVDIPKQSYSTTRLDTEGYEAKTRFYIRQFWNKAVYYLHNT</sequence>
<keyword evidence="1" id="KW-0547">Nucleotide-binding</keyword>
<organism evidence="3 4">
    <name type="scientific">Aphanomyces euteiches</name>
    <dbReference type="NCBI Taxonomy" id="100861"/>
    <lineage>
        <taxon>Eukaryota</taxon>
        <taxon>Sar</taxon>
        <taxon>Stramenopiles</taxon>
        <taxon>Oomycota</taxon>
        <taxon>Saprolegniomycetes</taxon>
        <taxon>Saprolegniales</taxon>
        <taxon>Verrucalvaceae</taxon>
        <taxon>Aphanomyces</taxon>
    </lineage>
</organism>
<keyword evidence="1" id="KW-0234">DNA repair</keyword>
<evidence type="ECO:0000259" key="2">
    <source>
        <dbReference type="Pfam" id="PF05970"/>
    </source>
</evidence>
<dbReference type="GO" id="GO:0000723">
    <property type="term" value="P:telomere maintenance"/>
    <property type="evidence" value="ECO:0007669"/>
    <property type="project" value="InterPro"/>
</dbReference>
<evidence type="ECO:0000313" key="4">
    <source>
        <dbReference type="Proteomes" id="UP000481153"/>
    </source>
</evidence>
<keyword evidence="4" id="KW-1185">Reference proteome</keyword>
<proteinExistence type="inferred from homology"/>
<keyword evidence="1" id="KW-0347">Helicase</keyword>
<dbReference type="SUPFAM" id="SSF52540">
    <property type="entry name" value="P-loop containing nucleoside triphosphate hydrolases"/>
    <property type="match status" value="1"/>
</dbReference>
<keyword evidence="1" id="KW-0378">Hydrolase</keyword>
<dbReference type="EMBL" id="VJMJ01000026">
    <property type="protein sequence ID" value="KAF0742563.1"/>
    <property type="molecule type" value="Genomic_DNA"/>
</dbReference>
<dbReference type="InterPro" id="IPR051055">
    <property type="entry name" value="PIF1_helicase"/>
</dbReference>
<dbReference type="EC" id="5.6.2.3" evidence="1"/>
<reference evidence="3 4" key="1">
    <citation type="submission" date="2019-07" db="EMBL/GenBank/DDBJ databases">
        <title>Genomics analysis of Aphanomyces spp. identifies a new class of oomycete effector associated with host adaptation.</title>
        <authorList>
            <person name="Gaulin E."/>
        </authorList>
    </citation>
    <scope>NUCLEOTIDE SEQUENCE [LARGE SCALE GENOMIC DNA]</scope>
    <source>
        <strain evidence="3 4">ATCC 201684</strain>
    </source>
</reference>
<comment type="similarity">
    <text evidence="1">Belongs to the helicase family.</text>
</comment>
<evidence type="ECO:0000313" key="3">
    <source>
        <dbReference type="EMBL" id="KAF0742563.1"/>
    </source>
</evidence>
<dbReference type="GO" id="GO:0043139">
    <property type="term" value="F:5'-3' DNA helicase activity"/>
    <property type="evidence" value="ECO:0007669"/>
    <property type="project" value="UniProtKB-EC"/>
</dbReference>
<dbReference type="Proteomes" id="UP000481153">
    <property type="component" value="Unassembled WGS sequence"/>
</dbReference>
<feature type="domain" description="DNA helicase Pif1-like DEAD-box helicase" evidence="2">
    <location>
        <begin position="24"/>
        <end position="123"/>
    </location>
</feature>
<dbReference type="AlphaFoldDB" id="A0A6G0XQ35"/>
<dbReference type="GO" id="GO:0005524">
    <property type="term" value="F:ATP binding"/>
    <property type="evidence" value="ECO:0007669"/>
    <property type="project" value="UniProtKB-KW"/>
</dbReference>
<accession>A0A6G0XQ35</accession>
<dbReference type="Pfam" id="PF05970">
    <property type="entry name" value="PIF1"/>
    <property type="match status" value="1"/>
</dbReference>
<comment type="caution">
    <text evidence="3">The sequence shown here is derived from an EMBL/GenBank/DDBJ whole genome shotgun (WGS) entry which is preliminary data.</text>
</comment>
<name>A0A6G0XQ35_9STRA</name>
<dbReference type="InterPro" id="IPR010285">
    <property type="entry name" value="DNA_helicase_pif1-like_DEAD"/>
</dbReference>
<dbReference type="InterPro" id="IPR027417">
    <property type="entry name" value="P-loop_NTPase"/>
</dbReference>
<dbReference type="GO" id="GO:0006281">
    <property type="term" value="P:DNA repair"/>
    <property type="evidence" value="ECO:0007669"/>
    <property type="project" value="UniProtKB-KW"/>
</dbReference>
<dbReference type="VEuPathDB" id="FungiDB:AeMF1_019164"/>
<dbReference type="GO" id="GO:0016787">
    <property type="term" value="F:hydrolase activity"/>
    <property type="evidence" value="ECO:0007669"/>
    <property type="project" value="UniProtKB-KW"/>
</dbReference>
<protein>
    <recommendedName>
        <fullName evidence="1">ATP-dependent DNA helicase</fullName>
        <ecNumber evidence="1">5.6.2.3</ecNumber>
    </recommendedName>
</protein>
<keyword evidence="1" id="KW-0233">DNA recombination</keyword>
<dbReference type="Gene3D" id="3.40.50.300">
    <property type="entry name" value="P-loop containing nucleotide triphosphate hydrolases"/>
    <property type="match status" value="1"/>
</dbReference>
<dbReference type="GO" id="GO:0006310">
    <property type="term" value="P:DNA recombination"/>
    <property type="evidence" value="ECO:0007669"/>
    <property type="project" value="UniProtKB-KW"/>
</dbReference>
<dbReference type="PANTHER" id="PTHR47642">
    <property type="entry name" value="ATP-DEPENDENT DNA HELICASE"/>
    <property type="match status" value="1"/>
</dbReference>
<evidence type="ECO:0000256" key="1">
    <source>
        <dbReference type="RuleBase" id="RU363044"/>
    </source>
</evidence>